<accession>A0AAV7V0I4</accession>
<dbReference type="AlphaFoldDB" id="A0AAV7V0I4"/>
<sequence>MQGHFPCGQALAAVAFAVRKSSSIVIGAPLSLYAEHSGFVVIRKSTLTMQQVLGYKRILSTPYLKVVQCHLVNPATFLAHEVQEREKTQDCTQHTKEGINWVEEDPILDIEALFIDSSSTIYQETGVRHTGEVVVKGWSHVPSEKLQDTHS</sequence>
<proteinExistence type="predicted"/>
<dbReference type="EMBL" id="JANPWB010000004">
    <property type="protein sequence ID" value="KAJ1194326.1"/>
    <property type="molecule type" value="Genomic_DNA"/>
</dbReference>
<dbReference type="Proteomes" id="UP001066276">
    <property type="component" value="Chromosome 2_2"/>
</dbReference>
<protein>
    <submittedName>
        <fullName evidence="1">Uncharacterized protein</fullName>
    </submittedName>
</protein>
<name>A0AAV7V0I4_PLEWA</name>
<evidence type="ECO:0000313" key="2">
    <source>
        <dbReference type="Proteomes" id="UP001066276"/>
    </source>
</evidence>
<gene>
    <name evidence="1" type="ORF">NDU88_003615</name>
</gene>
<keyword evidence="2" id="KW-1185">Reference proteome</keyword>
<comment type="caution">
    <text evidence="1">The sequence shown here is derived from an EMBL/GenBank/DDBJ whole genome shotgun (WGS) entry which is preliminary data.</text>
</comment>
<evidence type="ECO:0000313" key="1">
    <source>
        <dbReference type="EMBL" id="KAJ1194326.1"/>
    </source>
</evidence>
<reference evidence="1" key="1">
    <citation type="journal article" date="2022" name="bioRxiv">
        <title>Sequencing and chromosome-scale assembly of the giantPleurodeles waltlgenome.</title>
        <authorList>
            <person name="Brown T."/>
            <person name="Elewa A."/>
            <person name="Iarovenko S."/>
            <person name="Subramanian E."/>
            <person name="Araus A.J."/>
            <person name="Petzold A."/>
            <person name="Susuki M."/>
            <person name="Suzuki K.-i.T."/>
            <person name="Hayashi T."/>
            <person name="Toyoda A."/>
            <person name="Oliveira C."/>
            <person name="Osipova E."/>
            <person name="Leigh N.D."/>
            <person name="Simon A."/>
            <person name="Yun M.H."/>
        </authorList>
    </citation>
    <scope>NUCLEOTIDE SEQUENCE</scope>
    <source>
        <strain evidence="1">20211129_DDA</strain>
        <tissue evidence="1">Liver</tissue>
    </source>
</reference>
<organism evidence="1 2">
    <name type="scientific">Pleurodeles waltl</name>
    <name type="common">Iberian ribbed newt</name>
    <dbReference type="NCBI Taxonomy" id="8319"/>
    <lineage>
        <taxon>Eukaryota</taxon>
        <taxon>Metazoa</taxon>
        <taxon>Chordata</taxon>
        <taxon>Craniata</taxon>
        <taxon>Vertebrata</taxon>
        <taxon>Euteleostomi</taxon>
        <taxon>Amphibia</taxon>
        <taxon>Batrachia</taxon>
        <taxon>Caudata</taxon>
        <taxon>Salamandroidea</taxon>
        <taxon>Salamandridae</taxon>
        <taxon>Pleurodelinae</taxon>
        <taxon>Pleurodeles</taxon>
    </lineage>
</organism>